<evidence type="ECO:0000256" key="1">
    <source>
        <dbReference type="SAM" id="MobiDB-lite"/>
    </source>
</evidence>
<evidence type="ECO:0000313" key="2">
    <source>
        <dbReference type="EMBL" id="KRR22011.1"/>
    </source>
</evidence>
<accession>A0A0R3MPY1</accession>
<feature type="compositionally biased region" description="Pro residues" evidence="1">
    <location>
        <begin position="38"/>
        <end position="50"/>
    </location>
</feature>
<feature type="region of interest" description="Disordered" evidence="1">
    <location>
        <begin position="1"/>
        <end position="51"/>
    </location>
</feature>
<comment type="caution">
    <text evidence="2">The sequence shown here is derived from an EMBL/GenBank/DDBJ whole genome shotgun (WGS) entry which is preliminary data.</text>
</comment>
<dbReference type="Proteomes" id="UP000052023">
    <property type="component" value="Unassembled WGS sequence"/>
</dbReference>
<organism evidence="2 3">
    <name type="scientific">Bradyrhizobium retamae</name>
    <dbReference type="NCBI Taxonomy" id="1300035"/>
    <lineage>
        <taxon>Bacteria</taxon>
        <taxon>Pseudomonadati</taxon>
        <taxon>Pseudomonadota</taxon>
        <taxon>Alphaproteobacteria</taxon>
        <taxon>Hyphomicrobiales</taxon>
        <taxon>Nitrobacteraceae</taxon>
        <taxon>Bradyrhizobium</taxon>
    </lineage>
</organism>
<dbReference type="RefSeq" id="WP_057845513.1">
    <property type="nucleotide sequence ID" value="NZ_LLYA01000169.1"/>
</dbReference>
<protein>
    <submittedName>
        <fullName evidence="2">Uncharacterized protein</fullName>
    </submittedName>
</protein>
<gene>
    <name evidence="2" type="ORF">CQ13_30615</name>
</gene>
<dbReference type="AlphaFoldDB" id="A0A0R3MPY1"/>
<name>A0A0R3MPY1_9BRAD</name>
<dbReference type="OrthoDB" id="8264817at2"/>
<sequence length="141" mass="15284">MTQSDPTDNALATIASILDPPESRREPEKPAVAAQKPVGPPPIPTPPPPIEAHGYCKFGPGPMTAIRFKWTVRLDNGGYYVDETIGENSTPIVTGPMSREAAIQMVDDRESDARRRFEQLKSEMAGRNAAANLARKDNGEA</sequence>
<keyword evidence="3" id="KW-1185">Reference proteome</keyword>
<dbReference type="EMBL" id="LLYA01000169">
    <property type="protein sequence ID" value="KRR22011.1"/>
    <property type="molecule type" value="Genomic_DNA"/>
</dbReference>
<proteinExistence type="predicted"/>
<evidence type="ECO:0000313" key="3">
    <source>
        <dbReference type="Proteomes" id="UP000052023"/>
    </source>
</evidence>
<reference evidence="2 3" key="1">
    <citation type="submission" date="2014-03" db="EMBL/GenBank/DDBJ databases">
        <title>Bradyrhizobium valentinum sp. nov., isolated from effective nodules of Lupinus mariae-josephae, a lupine endemic of basic-lime soils in Eastern Spain.</title>
        <authorList>
            <person name="Duran D."/>
            <person name="Rey L."/>
            <person name="Navarro A."/>
            <person name="Busquets A."/>
            <person name="Imperial J."/>
            <person name="Ruiz-Argueso T."/>
        </authorList>
    </citation>
    <scope>NUCLEOTIDE SEQUENCE [LARGE SCALE GENOMIC DNA]</scope>
    <source>
        <strain evidence="2 3">Ro19</strain>
    </source>
</reference>